<sequence>MKGQTPAHARPTWLICTYRNQRGTLVARRVCSQRELALLEPSKLDGARMSTSTREVLIDFEVL</sequence>
<proteinExistence type="predicted"/>
<keyword evidence="2" id="KW-1185">Reference proteome</keyword>
<reference evidence="2" key="1">
    <citation type="submission" date="2014-09" db="EMBL/GenBank/DDBJ databases">
        <authorList>
            <person name="Sharma Rahul"/>
            <person name="Thines Marco"/>
        </authorList>
    </citation>
    <scope>NUCLEOTIDE SEQUENCE [LARGE SCALE GENOMIC DNA]</scope>
</reference>
<evidence type="ECO:0000313" key="2">
    <source>
        <dbReference type="Proteomes" id="UP000054928"/>
    </source>
</evidence>
<protein>
    <submittedName>
        <fullName evidence="1">Uncharacterized protein</fullName>
    </submittedName>
</protein>
<dbReference type="EMBL" id="CCYD01000217">
    <property type="protein sequence ID" value="CEG36696.1"/>
    <property type="molecule type" value="Genomic_DNA"/>
</dbReference>
<dbReference type="Proteomes" id="UP000054928">
    <property type="component" value="Unassembled WGS sequence"/>
</dbReference>
<evidence type="ECO:0000313" key="1">
    <source>
        <dbReference type="EMBL" id="CEG36696.1"/>
    </source>
</evidence>
<dbReference type="AlphaFoldDB" id="A0A0P1A901"/>
<accession>A0A0P1A901</accession>
<dbReference type="GeneID" id="59052795"/>
<organism evidence="1 2">
    <name type="scientific">Plasmopara halstedii</name>
    <name type="common">Downy mildew of sunflower</name>
    <dbReference type="NCBI Taxonomy" id="4781"/>
    <lineage>
        <taxon>Eukaryota</taxon>
        <taxon>Sar</taxon>
        <taxon>Stramenopiles</taxon>
        <taxon>Oomycota</taxon>
        <taxon>Peronosporomycetes</taxon>
        <taxon>Peronosporales</taxon>
        <taxon>Peronosporaceae</taxon>
        <taxon>Plasmopara</taxon>
    </lineage>
</organism>
<name>A0A0P1A901_PLAHL</name>
<dbReference type="RefSeq" id="XP_036263010.1">
    <property type="nucleotide sequence ID" value="XM_036407296.1"/>
</dbReference>